<feature type="transmembrane region" description="Helical" evidence="1">
    <location>
        <begin position="75"/>
        <end position="95"/>
    </location>
</feature>
<keyword evidence="1" id="KW-1133">Transmembrane helix</keyword>
<name>A0A074KWK9_9BACT</name>
<evidence type="ECO:0000256" key="1">
    <source>
        <dbReference type="SAM" id="Phobius"/>
    </source>
</evidence>
<dbReference type="AlphaFoldDB" id="A0A074KWK9"/>
<dbReference type="RefSeq" id="WP_035079052.1">
    <property type="nucleotide sequence ID" value="NZ_JMIH01000034.1"/>
</dbReference>
<reference evidence="2 3" key="1">
    <citation type="submission" date="2014-04" db="EMBL/GenBank/DDBJ databases">
        <title>Characterization and application of a salt tolerant electro-active bacterium.</title>
        <authorList>
            <person name="Yang L."/>
            <person name="Wei S."/>
            <person name="Tay Q.X.M."/>
        </authorList>
    </citation>
    <scope>NUCLEOTIDE SEQUENCE [LARGE SCALE GENOMIC DNA]</scope>
    <source>
        <strain evidence="2 3">LY1</strain>
    </source>
</reference>
<protein>
    <submittedName>
        <fullName evidence="2">Uncharacterized protein</fullName>
    </submittedName>
</protein>
<sequence length="228" mass="26564">MNNTELINIWKLQNTKIDKTLAINELLLKEVINEKARSSLKSLIKLKTAGIMAFVLYLLLLSYALVYALSDYSSAWNYFIFSISAITLVNIKGFADYIKHLVWANSINYNGSIMEIQQQLSRLQLSIIDHARIMCLQFPFFTTFYLSNNWFPGEVGPGYIIFQALCTGLFVYFSYWLYKNHKHENLDKKWFRNMIAGSGGKSVMKAMDYYKELEAFKREEHHPTAFRS</sequence>
<dbReference type="eggNOG" id="ENOG5030EFE">
    <property type="taxonomic scope" value="Bacteria"/>
</dbReference>
<dbReference type="EMBL" id="JMIH01000034">
    <property type="protein sequence ID" value="KEO71988.1"/>
    <property type="molecule type" value="Genomic_DNA"/>
</dbReference>
<feature type="transmembrane region" description="Helical" evidence="1">
    <location>
        <begin position="49"/>
        <end position="69"/>
    </location>
</feature>
<dbReference type="STRING" id="1048983.EL17_20975"/>
<keyword evidence="1" id="KW-0812">Transmembrane</keyword>
<dbReference type="Proteomes" id="UP000027821">
    <property type="component" value="Unassembled WGS sequence"/>
</dbReference>
<evidence type="ECO:0000313" key="3">
    <source>
        <dbReference type="Proteomes" id="UP000027821"/>
    </source>
</evidence>
<proteinExistence type="predicted"/>
<evidence type="ECO:0000313" key="2">
    <source>
        <dbReference type="EMBL" id="KEO71988.1"/>
    </source>
</evidence>
<comment type="caution">
    <text evidence="2">The sequence shown here is derived from an EMBL/GenBank/DDBJ whole genome shotgun (WGS) entry which is preliminary data.</text>
</comment>
<keyword evidence="1" id="KW-0472">Membrane</keyword>
<feature type="transmembrane region" description="Helical" evidence="1">
    <location>
        <begin position="159"/>
        <end position="178"/>
    </location>
</feature>
<organism evidence="2 3">
    <name type="scientific">Anditalea andensis</name>
    <dbReference type="NCBI Taxonomy" id="1048983"/>
    <lineage>
        <taxon>Bacteria</taxon>
        <taxon>Pseudomonadati</taxon>
        <taxon>Bacteroidota</taxon>
        <taxon>Cytophagia</taxon>
        <taxon>Cytophagales</taxon>
        <taxon>Cytophagaceae</taxon>
        <taxon>Anditalea</taxon>
    </lineage>
</organism>
<accession>A0A074KWK9</accession>
<dbReference type="OrthoDB" id="5706484at2"/>
<gene>
    <name evidence="2" type="ORF">EL17_20975</name>
</gene>
<keyword evidence="3" id="KW-1185">Reference proteome</keyword>